<proteinExistence type="predicted"/>
<comment type="caution">
    <text evidence="3">The sequence shown here is derived from an EMBL/GenBank/DDBJ whole genome shotgun (WGS) entry which is preliminary data.</text>
</comment>
<evidence type="ECO:0000313" key="4">
    <source>
        <dbReference type="Proteomes" id="UP000465360"/>
    </source>
</evidence>
<protein>
    <submittedName>
        <fullName evidence="3">GCN5-like N-acetyltransferase</fullName>
    </submittedName>
</protein>
<evidence type="ECO:0000313" key="3">
    <source>
        <dbReference type="EMBL" id="GFG88253.1"/>
    </source>
</evidence>
<sequence length="251" mass="27208">MPAWPELGTRVSVRYRRPAGSVPPFTDAVGHLLAVEPTIRVQTKSGAVVEFAADDVVALRTLTDRPVRTAEIRNLERVAAAGWPADEQEWLDGWLLRAGRSDAALSVNSAVPLDVSANARAVPAIADWYRQRGRQPRIAVPDRLLPIPPTQVSEHVEQVLVCELTDRDATRPDSGDPDGCVVSDAPDGTRWAGFATPPSSPELLSWAASCGATRGYVTVGEDRPAAIESARALGFRLHHRRRYLALPDSSN</sequence>
<dbReference type="GO" id="GO:0016740">
    <property type="term" value="F:transferase activity"/>
    <property type="evidence" value="ECO:0007669"/>
    <property type="project" value="UniProtKB-KW"/>
</dbReference>
<dbReference type="InterPro" id="IPR056934">
    <property type="entry name" value="SH3_Rv0428c"/>
</dbReference>
<evidence type="ECO:0000259" key="2">
    <source>
        <dbReference type="Pfam" id="PF24553"/>
    </source>
</evidence>
<dbReference type="RefSeq" id="WP_163706932.1">
    <property type="nucleotide sequence ID" value="NZ_BLKZ01000001.1"/>
</dbReference>
<dbReference type="Pfam" id="PF24553">
    <property type="entry name" value="Rv0428c_C"/>
    <property type="match status" value="2"/>
</dbReference>
<accession>A0A7I9YID1</accession>
<dbReference type="InterPro" id="IPR056935">
    <property type="entry name" value="Rv0428c-like_C"/>
</dbReference>
<feature type="domain" description="Histone acetyltransferase Rv0428c-like C-terminal" evidence="2">
    <location>
        <begin position="182"/>
        <end position="244"/>
    </location>
</feature>
<gene>
    <name evidence="3" type="ORF">MBOU_02950</name>
</gene>
<reference evidence="3 4" key="1">
    <citation type="journal article" date="2019" name="Emerg. Microbes Infect.">
        <title>Comprehensive subspecies identification of 175 nontuberculous mycobacteria species based on 7547 genomic profiles.</title>
        <authorList>
            <person name="Matsumoto Y."/>
            <person name="Kinjo T."/>
            <person name="Motooka D."/>
            <person name="Nabeya D."/>
            <person name="Jung N."/>
            <person name="Uechi K."/>
            <person name="Horii T."/>
            <person name="Iida T."/>
            <person name="Fujita J."/>
            <person name="Nakamura S."/>
        </authorList>
    </citation>
    <scope>NUCLEOTIDE SEQUENCE [LARGE SCALE GENOMIC DNA]</scope>
    <source>
        <strain evidence="3 4">JCM 30725</strain>
    </source>
</reference>
<dbReference type="AlphaFoldDB" id="A0A7I9YID1"/>
<keyword evidence="4" id="KW-1185">Reference proteome</keyword>
<dbReference type="EMBL" id="BLKZ01000001">
    <property type="protein sequence ID" value="GFG88253.1"/>
    <property type="molecule type" value="Genomic_DNA"/>
</dbReference>
<feature type="domain" description="Histone acetyltransferase Rv0428c-like C-terminal" evidence="2">
    <location>
        <begin position="69"/>
        <end position="169"/>
    </location>
</feature>
<name>A0A7I9YID1_MYCBU</name>
<dbReference type="Pfam" id="PF24551">
    <property type="entry name" value="SH3_Rv0428c"/>
    <property type="match status" value="1"/>
</dbReference>
<keyword evidence="3" id="KW-0808">Transferase</keyword>
<feature type="domain" description="Histone acetyltransferase Rv0428c-like SH3" evidence="1">
    <location>
        <begin position="5"/>
        <end position="60"/>
    </location>
</feature>
<organism evidence="3 4">
    <name type="scientific">Mycobacterium bourgelatii</name>
    <dbReference type="NCBI Taxonomy" id="1273442"/>
    <lineage>
        <taxon>Bacteria</taxon>
        <taxon>Bacillati</taxon>
        <taxon>Actinomycetota</taxon>
        <taxon>Actinomycetes</taxon>
        <taxon>Mycobacteriales</taxon>
        <taxon>Mycobacteriaceae</taxon>
        <taxon>Mycobacterium</taxon>
    </lineage>
</organism>
<dbReference type="Proteomes" id="UP000465360">
    <property type="component" value="Unassembled WGS sequence"/>
</dbReference>
<evidence type="ECO:0000259" key="1">
    <source>
        <dbReference type="Pfam" id="PF24551"/>
    </source>
</evidence>